<evidence type="ECO:0000313" key="1">
    <source>
        <dbReference type="EMBL" id="KAH7920312.1"/>
    </source>
</evidence>
<feature type="non-terminal residue" evidence="1">
    <location>
        <position position="1"/>
    </location>
</feature>
<accession>A0ACB8B6E3</accession>
<name>A0ACB8B6E3_9AGAM</name>
<reference evidence="1" key="1">
    <citation type="journal article" date="2021" name="New Phytol.">
        <title>Evolutionary innovations through gain and loss of genes in the ectomycorrhizal Boletales.</title>
        <authorList>
            <person name="Wu G."/>
            <person name="Miyauchi S."/>
            <person name="Morin E."/>
            <person name="Kuo A."/>
            <person name="Drula E."/>
            <person name="Varga T."/>
            <person name="Kohler A."/>
            <person name="Feng B."/>
            <person name="Cao Y."/>
            <person name="Lipzen A."/>
            <person name="Daum C."/>
            <person name="Hundley H."/>
            <person name="Pangilinan J."/>
            <person name="Johnson J."/>
            <person name="Barry K."/>
            <person name="LaButti K."/>
            <person name="Ng V."/>
            <person name="Ahrendt S."/>
            <person name="Min B."/>
            <person name="Choi I.G."/>
            <person name="Park H."/>
            <person name="Plett J.M."/>
            <person name="Magnuson J."/>
            <person name="Spatafora J.W."/>
            <person name="Nagy L.G."/>
            <person name="Henrissat B."/>
            <person name="Grigoriev I.V."/>
            <person name="Yang Z.L."/>
            <person name="Xu J."/>
            <person name="Martin F.M."/>
        </authorList>
    </citation>
    <scope>NUCLEOTIDE SEQUENCE</scope>
    <source>
        <strain evidence="1">KUC20120723A-06</strain>
    </source>
</reference>
<protein>
    <submittedName>
        <fullName evidence="1">Uncharacterized protein</fullName>
    </submittedName>
</protein>
<gene>
    <name evidence="1" type="ORF">BV22DRAFT_1021443</name>
</gene>
<comment type="caution">
    <text evidence="1">The sequence shown here is derived from an EMBL/GenBank/DDBJ whole genome shotgun (WGS) entry which is preliminary data.</text>
</comment>
<keyword evidence="2" id="KW-1185">Reference proteome</keyword>
<sequence>LLKQVNAVTSHVPGSLAARTVMHNEIRGLNFNRGLPSFYITINPADVYNPLVKFLSGSEINIDNMLPSEVPDYWTQSILVAKNPAIAAKFFNMYLKVFLSVHRSTSRLTMEGGILGVVKVHYGCVEAQGRGTLHCHMLVWLEGGMDPNKIKKRIIDEGDLEFKEHLLAYLDDSISSSIPDDPDPNIQVPSPVHHPCLVCGVSVKSSSSSAFWGTPD</sequence>
<dbReference type="Proteomes" id="UP000790709">
    <property type="component" value="Unassembled WGS sequence"/>
</dbReference>
<evidence type="ECO:0000313" key="2">
    <source>
        <dbReference type="Proteomes" id="UP000790709"/>
    </source>
</evidence>
<dbReference type="EMBL" id="MU266589">
    <property type="protein sequence ID" value="KAH7920312.1"/>
    <property type="molecule type" value="Genomic_DNA"/>
</dbReference>
<proteinExistence type="predicted"/>
<organism evidence="1 2">
    <name type="scientific">Leucogyrophana mollusca</name>
    <dbReference type="NCBI Taxonomy" id="85980"/>
    <lineage>
        <taxon>Eukaryota</taxon>
        <taxon>Fungi</taxon>
        <taxon>Dikarya</taxon>
        <taxon>Basidiomycota</taxon>
        <taxon>Agaricomycotina</taxon>
        <taxon>Agaricomycetes</taxon>
        <taxon>Agaricomycetidae</taxon>
        <taxon>Boletales</taxon>
        <taxon>Boletales incertae sedis</taxon>
        <taxon>Leucogyrophana</taxon>
    </lineage>
</organism>